<dbReference type="AlphaFoldDB" id="A0A9X2WWQ1"/>
<name>A0A9X2WWQ1_9GAMM</name>
<keyword evidence="2" id="KW-1185">Reference proteome</keyword>
<evidence type="ECO:0000313" key="2">
    <source>
        <dbReference type="Proteomes" id="UP001155604"/>
    </source>
</evidence>
<evidence type="ECO:0000313" key="1">
    <source>
        <dbReference type="EMBL" id="MCT7946855.1"/>
    </source>
</evidence>
<dbReference type="RefSeq" id="WP_012090451.1">
    <property type="nucleotide sequence ID" value="NZ_JAMTCC010000028.1"/>
</dbReference>
<accession>A0A9X2WWQ1</accession>
<protein>
    <recommendedName>
        <fullName evidence="3">Lipoprotein</fullName>
    </recommendedName>
</protein>
<sequence>MKLSYALPNVLFGLGLLLLSGCTKTPEWTLFYYPDVSAIPVTPLQAEDINGYYDTLAQCQSKAHGMQRLSSSGVSGFGLGVYQCGHLCEFDDKSVLVCKTMSQ</sequence>
<gene>
    <name evidence="1" type="ORF">NE536_15950</name>
</gene>
<dbReference type="Proteomes" id="UP001155604">
    <property type="component" value="Unassembled WGS sequence"/>
</dbReference>
<dbReference type="PROSITE" id="PS51257">
    <property type="entry name" value="PROKAR_LIPOPROTEIN"/>
    <property type="match status" value="1"/>
</dbReference>
<reference evidence="1" key="1">
    <citation type="journal article" date="2023" name="Int. J. Syst. Evol. Microbiol.">
        <title>&lt;i&gt;Shewanella septentrionalis&lt;/i&gt; sp. nov. and &lt;i&gt;Shewanella holmiensis&lt;/i&gt; sp. nov., isolated from Baltic Sea water and sediments.</title>
        <authorList>
            <person name="Martin-Rodriguez A.J."/>
            <person name="Thorell K."/>
            <person name="Joffre E."/>
            <person name="Jensie-Markopoulos S."/>
            <person name="Moore E.R.B."/>
            <person name="Sjoling A."/>
        </authorList>
    </citation>
    <scope>NUCLEOTIDE SEQUENCE</scope>
    <source>
        <strain evidence="1">SP1W3</strain>
    </source>
</reference>
<evidence type="ECO:0008006" key="3">
    <source>
        <dbReference type="Google" id="ProtNLM"/>
    </source>
</evidence>
<dbReference type="EMBL" id="JAMTCC010000028">
    <property type="protein sequence ID" value="MCT7946855.1"/>
    <property type="molecule type" value="Genomic_DNA"/>
</dbReference>
<proteinExistence type="predicted"/>
<comment type="caution">
    <text evidence="1">The sequence shown here is derived from an EMBL/GenBank/DDBJ whole genome shotgun (WGS) entry which is preliminary data.</text>
</comment>
<organism evidence="1 2">
    <name type="scientific">Shewanella septentrionalis</name>
    <dbReference type="NCBI Taxonomy" id="2952223"/>
    <lineage>
        <taxon>Bacteria</taxon>
        <taxon>Pseudomonadati</taxon>
        <taxon>Pseudomonadota</taxon>
        <taxon>Gammaproteobacteria</taxon>
        <taxon>Alteromonadales</taxon>
        <taxon>Shewanellaceae</taxon>
        <taxon>Shewanella</taxon>
    </lineage>
</organism>